<protein>
    <submittedName>
        <fullName evidence="2">Uncharacterized protein</fullName>
    </submittedName>
</protein>
<organism evidence="2 3">
    <name type="scientific">Colletotrichum chrysophilum</name>
    <dbReference type="NCBI Taxonomy" id="1836956"/>
    <lineage>
        <taxon>Eukaryota</taxon>
        <taxon>Fungi</taxon>
        <taxon>Dikarya</taxon>
        <taxon>Ascomycota</taxon>
        <taxon>Pezizomycotina</taxon>
        <taxon>Sordariomycetes</taxon>
        <taxon>Hypocreomycetidae</taxon>
        <taxon>Glomerellales</taxon>
        <taxon>Glomerellaceae</taxon>
        <taxon>Colletotrichum</taxon>
        <taxon>Colletotrichum gloeosporioides species complex</taxon>
    </lineage>
</organism>
<comment type="caution">
    <text evidence="2">The sequence shown here is derived from an EMBL/GenBank/DDBJ whole genome shotgun (WGS) entry which is preliminary data.</text>
</comment>
<accession>A0AAD9E8M9</accession>
<evidence type="ECO:0000313" key="3">
    <source>
        <dbReference type="Proteomes" id="UP001243330"/>
    </source>
</evidence>
<evidence type="ECO:0000256" key="1">
    <source>
        <dbReference type="SAM" id="MobiDB-lite"/>
    </source>
</evidence>
<proteinExistence type="predicted"/>
<keyword evidence="3" id="KW-1185">Reference proteome</keyword>
<dbReference type="Proteomes" id="UP001243330">
    <property type="component" value="Unassembled WGS sequence"/>
</dbReference>
<gene>
    <name evidence="2" type="ORF">CCHR01_18695</name>
</gene>
<evidence type="ECO:0000313" key="2">
    <source>
        <dbReference type="EMBL" id="KAK1838682.1"/>
    </source>
</evidence>
<name>A0AAD9E8M9_9PEZI</name>
<feature type="compositionally biased region" description="Basic and acidic residues" evidence="1">
    <location>
        <begin position="19"/>
        <end position="35"/>
    </location>
</feature>
<sequence length="97" mass="10982">MRIQDRSSPQSPPPTAAFRHKEPLTRDSDRPDARRLSRSVRRPPSQRSVFLDNARIAATASRTAALARHVDDFIDFESAQRRPIHLHTTDSSRHGAC</sequence>
<dbReference type="AlphaFoldDB" id="A0AAD9E8M9"/>
<feature type="region of interest" description="Disordered" evidence="1">
    <location>
        <begin position="1"/>
        <end position="46"/>
    </location>
</feature>
<dbReference type="EMBL" id="JAQOWY010000784">
    <property type="protein sequence ID" value="KAK1838682.1"/>
    <property type="molecule type" value="Genomic_DNA"/>
</dbReference>
<reference evidence="2" key="1">
    <citation type="submission" date="2023-01" db="EMBL/GenBank/DDBJ databases">
        <title>Colletotrichum chrysophilum M932 genome sequence.</title>
        <authorList>
            <person name="Baroncelli R."/>
        </authorList>
    </citation>
    <scope>NUCLEOTIDE SEQUENCE</scope>
    <source>
        <strain evidence="2">M932</strain>
    </source>
</reference>